<evidence type="ECO:0000313" key="3">
    <source>
        <dbReference type="Proteomes" id="UP000192911"/>
    </source>
</evidence>
<protein>
    <submittedName>
        <fullName evidence="2">Type III secretion protein (HrpB4)</fullName>
    </submittedName>
</protein>
<dbReference type="Proteomes" id="UP000192911">
    <property type="component" value="Unassembled WGS sequence"/>
</dbReference>
<evidence type="ECO:0000313" key="2">
    <source>
        <dbReference type="EMBL" id="SMF09568.1"/>
    </source>
</evidence>
<dbReference type="RefSeq" id="WP_085225268.1">
    <property type="nucleotide sequence ID" value="NZ_BSQD01000002.1"/>
</dbReference>
<dbReference type="InterPro" id="IPR013393">
    <property type="entry name" value="T3SS_HrpB4"/>
</dbReference>
<dbReference type="STRING" id="28094.SAMN06295900_102444"/>
<evidence type="ECO:0000256" key="1">
    <source>
        <dbReference type="SAM" id="MobiDB-lite"/>
    </source>
</evidence>
<reference evidence="3" key="1">
    <citation type="submission" date="2017-04" db="EMBL/GenBank/DDBJ databases">
        <authorList>
            <person name="Varghese N."/>
            <person name="Submissions S."/>
        </authorList>
    </citation>
    <scope>NUCLEOTIDE SEQUENCE [LARGE SCALE GENOMIC DNA]</scope>
    <source>
        <strain evidence="3">Ballard 720</strain>
    </source>
</reference>
<dbReference type="EMBL" id="FXAH01000002">
    <property type="protein sequence ID" value="SMF09568.1"/>
    <property type="molecule type" value="Genomic_DNA"/>
</dbReference>
<dbReference type="GeneID" id="95552236"/>
<name>A0A1X7D723_TRICW</name>
<accession>A0A1X7D723</accession>
<gene>
    <name evidence="2" type="ORF">SAMN06295900_102444</name>
</gene>
<keyword evidence="3" id="KW-1185">Reference proteome</keyword>
<proteinExistence type="predicted"/>
<dbReference type="Pfam" id="PF09502">
    <property type="entry name" value="HrpB4"/>
    <property type="match status" value="1"/>
</dbReference>
<dbReference type="AlphaFoldDB" id="A0A1X7D723"/>
<organism evidence="2 3">
    <name type="scientific">Trinickia caryophylli</name>
    <name type="common">Paraburkholderia caryophylli</name>
    <dbReference type="NCBI Taxonomy" id="28094"/>
    <lineage>
        <taxon>Bacteria</taxon>
        <taxon>Pseudomonadati</taxon>
        <taxon>Pseudomonadota</taxon>
        <taxon>Betaproteobacteria</taxon>
        <taxon>Burkholderiales</taxon>
        <taxon>Burkholderiaceae</taxon>
        <taxon>Trinickia</taxon>
    </lineage>
</organism>
<sequence length="247" mass="26823">MSADHPHVRMLAAFDTRVSELCLWLSDRWRDGAQSGATERTTTPMPPSAPGGHRMHAQALSAQMARRIWFAEPVSFAVFMVPCNRIALVGPPLLRRVLAARRLYACRDAARRCIDRRVRRALIDTVGEAAFAAIVDLPVGRAGADDTLPDHVADLAPDALAREGWARMSADGVCAQATLRNMVELSLLAMADTPWADCRPIVSALATQAGAPVPTPIVGPVRASVDDTAAFFSEVVRMFPELQWLFG</sequence>
<feature type="region of interest" description="Disordered" evidence="1">
    <location>
        <begin position="34"/>
        <end position="54"/>
    </location>
</feature>
<dbReference type="OrthoDB" id="8781253at2"/>